<gene>
    <name evidence="2" type="ORF">FOY51_15450</name>
</gene>
<protein>
    <submittedName>
        <fullName evidence="2">Uncharacterized protein</fullName>
    </submittedName>
</protein>
<dbReference type="Proteomes" id="UP000322244">
    <property type="component" value="Unassembled WGS sequence"/>
</dbReference>
<keyword evidence="1" id="KW-0472">Membrane</keyword>
<organism evidence="2 3">
    <name type="scientific">Antrihabitans cavernicola</name>
    <dbReference type="NCBI Taxonomy" id="2495913"/>
    <lineage>
        <taxon>Bacteria</taxon>
        <taxon>Bacillati</taxon>
        <taxon>Actinomycetota</taxon>
        <taxon>Actinomycetes</taxon>
        <taxon>Mycobacteriales</taxon>
        <taxon>Nocardiaceae</taxon>
        <taxon>Antrihabitans</taxon>
    </lineage>
</organism>
<keyword evidence="1" id="KW-1133">Transmembrane helix</keyword>
<feature type="transmembrane region" description="Helical" evidence="1">
    <location>
        <begin position="7"/>
        <end position="25"/>
    </location>
</feature>
<proteinExistence type="predicted"/>
<evidence type="ECO:0000313" key="3">
    <source>
        <dbReference type="Proteomes" id="UP000322244"/>
    </source>
</evidence>
<evidence type="ECO:0000256" key="1">
    <source>
        <dbReference type="SAM" id="Phobius"/>
    </source>
</evidence>
<sequence length="82" mass="8530">MSRAIAVFAELPVALIGIFAAIWSWNHGVRTTSFGPAIDGAPATAGTLYDGSWIALAFLLVTIAAVLLVDTARRLAPHGEPA</sequence>
<keyword evidence="1" id="KW-0812">Transmembrane</keyword>
<evidence type="ECO:0000313" key="2">
    <source>
        <dbReference type="EMBL" id="KAA0022360.1"/>
    </source>
</evidence>
<accession>A0A5A7S898</accession>
<dbReference type="AlphaFoldDB" id="A0A5A7S898"/>
<keyword evidence="3" id="KW-1185">Reference proteome</keyword>
<dbReference type="EMBL" id="VLNY01000006">
    <property type="protein sequence ID" value="KAA0022360.1"/>
    <property type="molecule type" value="Genomic_DNA"/>
</dbReference>
<comment type="caution">
    <text evidence="2">The sequence shown here is derived from an EMBL/GenBank/DDBJ whole genome shotgun (WGS) entry which is preliminary data.</text>
</comment>
<dbReference type="RefSeq" id="WP_149431120.1">
    <property type="nucleotide sequence ID" value="NZ_VLNY01000006.1"/>
</dbReference>
<name>A0A5A7S898_9NOCA</name>
<reference evidence="2 3" key="1">
    <citation type="submission" date="2019-07" db="EMBL/GenBank/DDBJ databases">
        <title>Rhodococcus cavernicolus sp. nov., isolated from a cave.</title>
        <authorList>
            <person name="Lee S.D."/>
        </authorList>
    </citation>
    <scope>NUCLEOTIDE SEQUENCE [LARGE SCALE GENOMIC DNA]</scope>
    <source>
        <strain evidence="2 3">C1-24</strain>
    </source>
</reference>
<dbReference type="OrthoDB" id="4485349at2"/>
<feature type="transmembrane region" description="Helical" evidence="1">
    <location>
        <begin position="51"/>
        <end position="69"/>
    </location>
</feature>